<proteinExistence type="inferred from homology"/>
<comment type="pathway">
    <text evidence="1 9">Carbohydrate acid metabolism; D-gluconate degradation.</text>
</comment>
<dbReference type="SUPFAM" id="SSF52540">
    <property type="entry name" value="P-loop containing nucleoside triphosphate hydrolases"/>
    <property type="match status" value="1"/>
</dbReference>
<reference evidence="10" key="2">
    <citation type="submission" date="2023-06" db="EMBL/GenBank/DDBJ databases">
        <authorList>
            <consortium name="Lawrence Berkeley National Laboratory"/>
            <person name="Haridas S."/>
            <person name="Hensen N."/>
            <person name="Bonometti L."/>
            <person name="Westerberg I."/>
            <person name="Brannstrom I.O."/>
            <person name="Guillou S."/>
            <person name="Cros-Aarteil S."/>
            <person name="Calhoun S."/>
            <person name="Kuo A."/>
            <person name="Mondo S."/>
            <person name="Pangilinan J."/>
            <person name="Riley R."/>
            <person name="Labutti K."/>
            <person name="Andreopoulos B."/>
            <person name="Lipzen A."/>
            <person name="Chen C."/>
            <person name="Yanf M."/>
            <person name="Daum C."/>
            <person name="Ng V."/>
            <person name="Clum A."/>
            <person name="Steindorff A."/>
            <person name="Ohm R."/>
            <person name="Martin F."/>
            <person name="Silar P."/>
            <person name="Natvig D."/>
            <person name="Lalanne C."/>
            <person name="Gautier V."/>
            <person name="Ament-Velasquez S.L."/>
            <person name="Kruys A."/>
            <person name="Hutchinson M.I."/>
            <person name="Powell A.J."/>
            <person name="Barry K."/>
            <person name="Miller A.N."/>
            <person name="Grigoriev I.V."/>
            <person name="Debuchy R."/>
            <person name="Gladieux P."/>
            <person name="Thoren M.H."/>
            <person name="Johannesson H."/>
        </authorList>
    </citation>
    <scope>NUCLEOTIDE SEQUENCE</scope>
    <source>
        <strain evidence="10">SMH4131-1</strain>
    </source>
</reference>
<keyword evidence="4 9" id="KW-0808">Transferase</keyword>
<evidence type="ECO:0000256" key="8">
    <source>
        <dbReference type="ARBA" id="ARBA00048090"/>
    </source>
</evidence>
<keyword evidence="10" id="KW-0378">Hydrolase</keyword>
<evidence type="ECO:0000256" key="4">
    <source>
        <dbReference type="ARBA" id="ARBA00022679"/>
    </source>
</evidence>
<reference evidence="10" key="1">
    <citation type="journal article" date="2023" name="Mol. Phylogenet. Evol.">
        <title>Genome-scale phylogeny and comparative genomics of the fungal order Sordariales.</title>
        <authorList>
            <person name="Hensen N."/>
            <person name="Bonometti L."/>
            <person name="Westerberg I."/>
            <person name="Brannstrom I.O."/>
            <person name="Guillou S."/>
            <person name="Cros-Aarteil S."/>
            <person name="Calhoun S."/>
            <person name="Haridas S."/>
            <person name="Kuo A."/>
            <person name="Mondo S."/>
            <person name="Pangilinan J."/>
            <person name="Riley R."/>
            <person name="LaButti K."/>
            <person name="Andreopoulos B."/>
            <person name="Lipzen A."/>
            <person name="Chen C."/>
            <person name="Yan M."/>
            <person name="Daum C."/>
            <person name="Ng V."/>
            <person name="Clum A."/>
            <person name="Steindorff A."/>
            <person name="Ohm R.A."/>
            <person name="Martin F."/>
            <person name="Silar P."/>
            <person name="Natvig D.O."/>
            <person name="Lalanne C."/>
            <person name="Gautier V."/>
            <person name="Ament-Velasquez S.L."/>
            <person name="Kruys A."/>
            <person name="Hutchinson M.I."/>
            <person name="Powell A.J."/>
            <person name="Barry K."/>
            <person name="Miller A.N."/>
            <person name="Grigoriev I.V."/>
            <person name="Debuchy R."/>
            <person name="Gladieux P."/>
            <person name="Hiltunen Thoren M."/>
            <person name="Johannesson H."/>
        </authorList>
    </citation>
    <scope>NUCLEOTIDE SEQUENCE</scope>
    <source>
        <strain evidence="10">SMH4131-1</strain>
    </source>
</reference>
<dbReference type="EMBL" id="JAUEPO010000004">
    <property type="protein sequence ID" value="KAK3323205.1"/>
    <property type="molecule type" value="Genomic_DNA"/>
</dbReference>
<dbReference type="InterPro" id="IPR006001">
    <property type="entry name" value="Therm_gnt_kin"/>
</dbReference>
<dbReference type="GO" id="GO:0016787">
    <property type="term" value="F:hydrolase activity"/>
    <property type="evidence" value="ECO:0007669"/>
    <property type="project" value="UniProtKB-KW"/>
</dbReference>
<dbReference type="Proteomes" id="UP001286456">
    <property type="component" value="Unassembled WGS sequence"/>
</dbReference>
<dbReference type="PANTHER" id="PTHR43442">
    <property type="entry name" value="GLUCONOKINASE-RELATED"/>
    <property type="match status" value="1"/>
</dbReference>
<name>A0AAE0IE04_9PEZI</name>
<keyword evidence="5 9" id="KW-0547">Nucleotide-binding</keyword>
<dbReference type="NCBIfam" id="TIGR01313">
    <property type="entry name" value="therm_gnt_kin"/>
    <property type="match status" value="1"/>
</dbReference>
<dbReference type="Pfam" id="PF13671">
    <property type="entry name" value="AAA_33"/>
    <property type="match status" value="1"/>
</dbReference>
<keyword evidence="7 9" id="KW-0067">ATP-binding</keyword>
<dbReference type="GO" id="GO:0046316">
    <property type="term" value="F:gluconokinase activity"/>
    <property type="evidence" value="ECO:0007669"/>
    <property type="project" value="UniProtKB-EC"/>
</dbReference>
<evidence type="ECO:0000256" key="5">
    <source>
        <dbReference type="ARBA" id="ARBA00022741"/>
    </source>
</evidence>
<accession>A0AAE0IE04</accession>
<dbReference type="GO" id="GO:0005975">
    <property type="term" value="P:carbohydrate metabolic process"/>
    <property type="evidence" value="ECO:0007669"/>
    <property type="project" value="InterPro"/>
</dbReference>
<keyword evidence="11" id="KW-1185">Reference proteome</keyword>
<evidence type="ECO:0000256" key="1">
    <source>
        <dbReference type="ARBA" id="ARBA00004875"/>
    </source>
</evidence>
<comment type="caution">
    <text evidence="10">The sequence shown here is derived from an EMBL/GenBank/DDBJ whole genome shotgun (WGS) entry which is preliminary data.</text>
</comment>
<dbReference type="PANTHER" id="PTHR43442:SF3">
    <property type="entry name" value="GLUCONOKINASE-RELATED"/>
    <property type="match status" value="1"/>
</dbReference>
<sequence length="210" mass="23373">MGDYAEPRSVIDAQTERDEDQASKRWIWFITGPTACGKTTIAKALAKTLNFGFLEGDDYHPKANVEKMSRGEALTDEDRAGWLEALRDHETVQPPAGESPHLVMTCSALKRHYRDVLREGGAHAGDLRIRFVFLDAPEEVLTRRAAARKGHYAGANLVHSQFVALERPGPDESDVVTIDVDRPIEDTVRDVIISVKGTMMQDDGAYLRLN</sequence>
<evidence type="ECO:0000256" key="2">
    <source>
        <dbReference type="ARBA" id="ARBA00008420"/>
    </source>
</evidence>
<evidence type="ECO:0000256" key="7">
    <source>
        <dbReference type="ARBA" id="ARBA00022840"/>
    </source>
</evidence>
<evidence type="ECO:0000256" key="6">
    <source>
        <dbReference type="ARBA" id="ARBA00022777"/>
    </source>
</evidence>
<dbReference type="EC" id="2.7.1.12" evidence="3 9"/>
<protein>
    <recommendedName>
        <fullName evidence="3 9">Gluconokinase</fullName>
        <ecNumber evidence="3 9">2.7.1.12</ecNumber>
    </recommendedName>
</protein>
<keyword evidence="6 9" id="KW-0418">Kinase</keyword>
<dbReference type="AlphaFoldDB" id="A0AAE0IE04"/>
<dbReference type="InterPro" id="IPR027417">
    <property type="entry name" value="P-loop_NTPase"/>
</dbReference>
<evidence type="ECO:0000256" key="9">
    <source>
        <dbReference type="RuleBase" id="RU363066"/>
    </source>
</evidence>
<comment type="catalytic activity">
    <reaction evidence="8 9">
        <text>D-gluconate + ATP = 6-phospho-D-gluconate + ADP + H(+)</text>
        <dbReference type="Rhea" id="RHEA:19433"/>
        <dbReference type="ChEBI" id="CHEBI:15378"/>
        <dbReference type="ChEBI" id="CHEBI:18391"/>
        <dbReference type="ChEBI" id="CHEBI:30616"/>
        <dbReference type="ChEBI" id="CHEBI:58759"/>
        <dbReference type="ChEBI" id="CHEBI:456216"/>
        <dbReference type="EC" id="2.7.1.12"/>
    </reaction>
</comment>
<dbReference type="GO" id="GO:0005737">
    <property type="term" value="C:cytoplasm"/>
    <property type="evidence" value="ECO:0007669"/>
    <property type="project" value="TreeGrafter"/>
</dbReference>
<dbReference type="CDD" id="cd02021">
    <property type="entry name" value="GntK"/>
    <property type="match status" value="1"/>
</dbReference>
<gene>
    <name evidence="10" type="ORF">B0T19DRAFT_358328</name>
</gene>
<dbReference type="Gene3D" id="3.40.50.300">
    <property type="entry name" value="P-loop containing nucleotide triphosphate hydrolases"/>
    <property type="match status" value="1"/>
</dbReference>
<evidence type="ECO:0000313" key="11">
    <source>
        <dbReference type="Proteomes" id="UP001286456"/>
    </source>
</evidence>
<comment type="similarity">
    <text evidence="2 9">Belongs to the gluconokinase GntK/GntV family.</text>
</comment>
<evidence type="ECO:0000313" key="10">
    <source>
        <dbReference type="EMBL" id="KAK3323205.1"/>
    </source>
</evidence>
<organism evidence="10 11">
    <name type="scientific">Cercophora scortea</name>
    <dbReference type="NCBI Taxonomy" id="314031"/>
    <lineage>
        <taxon>Eukaryota</taxon>
        <taxon>Fungi</taxon>
        <taxon>Dikarya</taxon>
        <taxon>Ascomycota</taxon>
        <taxon>Pezizomycotina</taxon>
        <taxon>Sordariomycetes</taxon>
        <taxon>Sordariomycetidae</taxon>
        <taxon>Sordariales</taxon>
        <taxon>Lasiosphaeriaceae</taxon>
        <taxon>Cercophora</taxon>
    </lineage>
</organism>
<evidence type="ECO:0000256" key="3">
    <source>
        <dbReference type="ARBA" id="ARBA00012054"/>
    </source>
</evidence>
<dbReference type="GO" id="GO:0005524">
    <property type="term" value="F:ATP binding"/>
    <property type="evidence" value="ECO:0007669"/>
    <property type="project" value="UniProtKB-KW"/>
</dbReference>